<feature type="binding site" evidence="17">
    <location>
        <position position="6"/>
    </location>
    <ligand>
        <name>[4Fe-4S] cluster</name>
        <dbReference type="ChEBI" id="CHEBI:49883"/>
    </ligand>
</feature>
<dbReference type="RefSeq" id="WP_073070910.1">
    <property type="nucleotide sequence ID" value="NZ_FQXN01000001.1"/>
</dbReference>
<evidence type="ECO:0000256" key="12">
    <source>
        <dbReference type="ARBA" id="ARBA00023014"/>
    </source>
</evidence>
<evidence type="ECO:0000256" key="16">
    <source>
        <dbReference type="ARBA" id="ARBA00047415"/>
    </source>
</evidence>
<evidence type="ECO:0000313" key="19">
    <source>
        <dbReference type="Proteomes" id="UP000242592"/>
    </source>
</evidence>
<proteinExistence type="inferred from homology"/>
<evidence type="ECO:0000256" key="11">
    <source>
        <dbReference type="ARBA" id="ARBA00023004"/>
    </source>
</evidence>
<evidence type="ECO:0000256" key="14">
    <source>
        <dbReference type="ARBA" id="ARBA00023284"/>
    </source>
</evidence>
<dbReference type="OrthoDB" id="9801033at2"/>
<dbReference type="GO" id="GO:0051539">
    <property type="term" value="F:4 iron, 4 sulfur cluster binding"/>
    <property type="evidence" value="ECO:0007669"/>
    <property type="project" value="UniProtKB-UniRule"/>
</dbReference>
<evidence type="ECO:0000256" key="13">
    <source>
        <dbReference type="ARBA" id="ARBA00023157"/>
    </source>
</evidence>
<comment type="similarity">
    <text evidence="3 17">Belongs to the QueH family.</text>
</comment>
<dbReference type="AlphaFoldDB" id="A0A1M5QQB5"/>
<comment type="function">
    <text evidence="1 17">Catalyzes the conversion of epoxyqueuosine (oQ) to queuosine (Q), which is a hypermodified base found in the wobble positions of tRNA(Asp), tRNA(Asn), tRNA(His) and tRNA(Tyr).</text>
</comment>
<accession>A0A1M5QQB5</accession>
<evidence type="ECO:0000256" key="5">
    <source>
        <dbReference type="ARBA" id="ARBA00016895"/>
    </source>
</evidence>
<keyword evidence="14 17" id="KW-0676">Redox-active center</keyword>
<evidence type="ECO:0000256" key="9">
    <source>
        <dbReference type="ARBA" id="ARBA00022785"/>
    </source>
</evidence>
<evidence type="ECO:0000256" key="2">
    <source>
        <dbReference type="ARBA" id="ARBA00004691"/>
    </source>
</evidence>
<evidence type="ECO:0000256" key="10">
    <source>
        <dbReference type="ARBA" id="ARBA00023002"/>
    </source>
</evidence>
<protein>
    <recommendedName>
        <fullName evidence="5 17">Epoxyqueuosine reductase QueH</fullName>
        <ecNumber evidence="4 17">1.17.99.6</ecNumber>
    </recommendedName>
    <alternativeName>
        <fullName evidence="15 17">Queuosine biosynthesis protein QueH</fullName>
    </alternativeName>
</protein>
<dbReference type="PANTHER" id="PTHR36701">
    <property type="entry name" value="EPOXYQUEUOSINE REDUCTASE QUEH"/>
    <property type="match status" value="1"/>
</dbReference>
<evidence type="ECO:0000256" key="1">
    <source>
        <dbReference type="ARBA" id="ARBA00002268"/>
    </source>
</evidence>
<dbReference type="HAMAP" id="MF_02089">
    <property type="entry name" value="QueH"/>
    <property type="match status" value="1"/>
</dbReference>
<feature type="binding site" evidence="17">
    <location>
        <position position="85"/>
    </location>
    <ligand>
        <name>[4Fe-4S] cluster</name>
        <dbReference type="ChEBI" id="CHEBI:49883"/>
    </ligand>
</feature>
<keyword evidence="12 17" id="KW-0411">Iron-sulfur</keyword>
<keyword evidence="19" id="KW-1185">Reference proteome</keyword>
<dbReference type="Pfam" id="PF02677">
    <property type="entry name" value="QueH"/>
    <property type="match status" value="1"/>
</dbReference>
<evidence type="ECO:0000256" key="15">
    <source>
        <dbReference type="ARBA" id="ARBA00031446"/>
    </source>
</evidence>
<dbReference type="EC" id="1.17.99.6" evidence="4 17"/>
<organism evidence="18 19">
    <name type="scientific">Thermosipho atlanticus DSM 15807</name>
    <dbReference type="NCBI Taxonomy" id="1123380"/>
    <lineage>
        <taxon>Bacteria</taxon>
        <taxon>Thermotogati</taxon>
        <taxon>Thermotogota</taxon>
        <taxon>Thermotogae</taxon>
        <taxon>Thermotogales</taxon>
        <taxon>Fervidobacteriaceae</taxon>
        <taxon>Thermosipho</taxon>
    </lineage>
</organism>
<dbReference type="EMBL" id="FQXN01000001">
    <property type="protein sequence ID" value="SHH16294.1"/>
    <property type="molecule type" value="Genomic_DNA"/>
</dbReference>
<evidence type="ECO:0000313" key="18">
    <source>
        <dbReference type="EMBL" id="SHH16294.1"/>
    </source>
</evidence>
<keyword evidence="9 17" id="KW-0671">Queuosine biosynthesis</keyword>
<evidence type="ECO:0000256" key="4">
    <source>
        <dbReference type="ARBA" id="ARBA00012622"/>
    </source>
</evidence>
<reference evidence="19" key="1">
    <citation type="submission" date="2016-11" db="EMBL/GenBank/DDBJ databases">
        <authorList>
            <person name="Varghese N."/>
            <person name="Submissions S."/>
        </authorList>
    </citation>
    <scope>NUCLEOTIDE SEQUENCE [LARGE SCALE GENOMIC DNA]</scope>
    <source>
        <strain evidence="19">DSM 15807</strain>
    </source>
</reference>
<evidence type="ECO:0000256" key="6">
    <source>
        <dbReference type="ARBA" id="ARBA00022485"/>
    </source>
</evidence>
<dbReference type="STRING" id="1123380.SAMN02745199_0082"/>
<feature type="binding site" evidence="17">
    <location>
        <position position="7"/>
    </location>
    <ligand>
        <name>[4Fe-4S] cluster</name>
        <dbReference type="ChEBI" id="CHEBI:49883"/>
    </ligand>
</feature>
<dbReference type="GO" id="GO:0046872">
    <property type="term" value="F:metal ion binding"/>
    <property type="evidence" value="ECO:0007669"/>
    <property type="project" value="UniProtKB-KW"/>
</dbReference>
<keyword evidence="10 17" id="KW-0560">Oxidoreductase</keyword>
<dbReference type="GO" id="GO:0052693">
    <property type="term" value="F:epoxyqueuosine reductase activity"/>
    <property type="evidence" value="ECO:0007669"/>
    <property type="project" value="UniProtKB-UniRule"/>
</dbReference>
<name>A0A1M5QQB5_9BACT</name>
<sequence length="259" mass="30783">MLLHVCCAPDLVPAYFHLGKIENVYFYNPNIYPKEEYEKRLKEVYKLSYVWGFNIVESEYNPNVFYKLIKGYEHLGENSTRCEKCIFLRLYKTALKAKEIGENEFTTTLTASPRKNLDKINKIGKIVEKETGIKYVESFFRKGKEYQKSLKFIKERKIYRQSYCGCIFSLNEVEKIKQEKLKERKAKLEKIGLSKYELDPEILIITEENFSEIENIFTDFIEIIKPKMLIVKNDIGKKLKLKEGWNKINKYNLKVKFLT</sequence>
<keyword evidence="13 17" id="KW-1015">Disulfide bond</keyword>
<keyword evidence="8 17" id="KW-0479">Metal-binding</keyword>
<evidence type="ECO:0000256" key="17">
    <source>
        <dbReference type="HAMAP-Rule" id="MF_02089"/>
    </source>
</evidence>
<dbReference type="InterPro" id="IPR003828">
    <property type="entry name" value="QueH"/>
</dbReference>
<gene>
    <name evidence="17" type="primary">queH</name>
    <name evidence="18" type="ORF">SAMN02745199_0082</name>
</gene>
<evidence type="ECO:0000256" key="7">
    <source>
        <dbReference type="ARBA" id="ARBA00022694"/>
    </source>
</evidence>
<evidence type="ECO:0000256" key="8">
    <source>
        <dbReference type="ARBA" id="ARBA00022723"/>
    </source>
</evidence>
<keyword evidence="11 17" id="KW-0408">Iron</keyword>
<keyword evidence="6 17" id="KW-0004">4Fe-4S</keyword>
<evidence type="ECO:0000256" key="3">
    <source>
        <dbReference type="ARBA" id="ARBA00008207"/>
    </source>
</evidence>
<comment type="catalytic activity">
    <reaction evidence="16 17">
        <text>epoxyqueuosine(34) in tRNA + AH2 = queuosine(34) in tRNA + A + H2O</text>
        <dbReference type="Rhea" id="RHEA:32159"/>
        <dbReference type="Rhea" id="RHEA-COMP:18571"/>
        <dbReference type="Rhea" id="RHEA-COMP:18582"/>
        <dbReference type="ChEBI" id="CHEBI:13193"/>
        <dbReference type="ChEBI" id="CHEBI:15377"/>
        <dbReference type="ChEBI" id="CHEBI:17499"/>
        <dbReference type="ChEBI" id="CHEBI:194431"/>
        <dbReference type="ChEBI" id="CHEBI:194443"/>
        <dbReference type="EC" id="1.17.99.6"/>
    </reaction>
</comment>
<comment type="pathway">
    <text evidence="2 17">tRNA modification; tRNA-queuosine biosynthesis.</text>
</comment>
<dbReference type="Proteomes" id="UP000242592">
    <property type="component" value="Unassembled WGS sequence"/>
</dbReference>
<feature type="binding site" evidence="17">
    <location>
        <position position="82"/>
    </location>
    <ligand>
        <name>[4Fe-4S] cluster</name>
        <dbReference type="ChEBI" id="CHEBI:49883"/>
    </ligand>
</feature>
<dbReference type="UniPathway" id="UPA00392"/>
<feature type="disulfide bond" description="Redox-active" evidence="17">
    <location>
        <begin position="164"/>
        <end position="166"/>
    </location>
</feature>
<keyword evidence="7 17" id="KW-0819">tRNA processing</keyword>
<dbReference type="PANTHER" id="PTHR36701:SF1">
    <property type="entry name" value="EPOXYQUEUOSINE REDUCTASE QUEH"/>
    <property type="match status" value="1"/>
</dbReference>
<dbReference type="GO" id="GO:0008616">
    <property type="term" value="P:tRNA queuosine(34) biosynthetic process"/>
    <property type="evidence" value="ECO:0007669"/>
    <property type="project" value="UniProtKB-UniRule"/>
</dbReference>